<evidence type="ECO:0000256" key="9">
    <source>
        <dbReference type="SAM" id="MobiDB-lite"/>
    </source>
</evidence>
<keyword evidence="7" id="KW-1133">Transmembrane helix</keyword>
<dbReference type="Pfam" id="PF21203">
    <property type="entry name" value="ECM10"/>
    <property type="match status" value="1"/>
</dbReference>
<name>T2MCH5_HYDVU</name>
<comment type="subcellular location">
    <subcellularLocation>
        <location evidence="1">Endoplasmic reticulum membrane</location>
        <topology evidence="1">Single-pass type I membrane protein</topology>
    </subcellularLocation>
</comment>
<protein>
    <recommendedName>
        <fullName evidence="3">ER membrane protein complex subunit 10</fullName>
    </recommendedName>
</protein>
<feature type="chain" id="PRO_5044738694" description="ER membrane protein complex subunit 10" evidence="10">
    <location>
        <begin position="17"/>
        <end position="234"/>
    </location>
</feature>
<evidence type="ECO:0000256" key="7">
    <source>
        <dbReference type="ARBA" id="ARBA00022989"/>
    </source>
</evidence>
<keyword evidence="4" id="KW-0812">Transmembrane</keyword>
<keyword evidence="6" id="KW-0256">Endoplasmic reticulum</keyword>
<dbReference type="PANTHER" id="PTHR21397">
    <property type="entry name" value="CHROMATIN COMPLEXES SUBUNIT BAP18-RELATED"/>
    <property type="match status" value="1"/>
</dbReference>
<dbReference type="OMA" id="WITIELQ"/>
<evidence type="ECO:0000256" key="4">
    <source>
        <dbReference type="ARBA" id="ARBA00022692"/>
    </source>
</evidence>
<keyword evidence="5 10" id="KW-0732">Signal</keyword>
<evidence type="ECO:0000256" key="3">
    <source>
        <dbReference type="ARBA" id="ARBA00020105"/>
    </source>
</evidence>
<evidence type="ECO:0000256" key="2">
    <source>
        <dbReference type="ARBA" id="ARBA00007695"/>
    </source>
</evidence>
<dbReference type="OrthoDB" id="1894652at2759"/>
<sequence length="234" mass="26098">MFKVHRLVSFIGVCLALIFCKRIHDDESSFSASNTNFKILIEHAFGVQDTFTPKGKVLVKANRAGGGASATLIEELTLNENDFEKLSALVKENGLYFIRTLSHNRDDISKSQQYVSTFVKACYLVGSGMNEKISISIDNENNILGLSLISPSSDCNNNHKKLRMFNSTVHIIQQIPGSIPDTQSFSKKESEQRNDKGKVEENQSFIGKYWMYILPVFLILLLSAQAEPPAEGSE</sequence>
<accession>T2MCH5</accession>
<feature type="signal peptide" evidence="10">
    <location>
        <begin position="1"/>
        <end position="16"/>
    </location>
</feature>
<evidence type="ECO:0000256" key="10">
    <source>
        <dbReference type="SAM" id="SignalP"/>
    </source>
</evidence>
<evidence type="ECO:0000313" key="11">
    <source>
        <dbReference type="EMBL" id="CDG69580.1"/>
    </source>
</evidence>
<dbReference type="AlphaFoldDB" id="T2MCH5"/>
<dbReference type="EMBL" id="HAAD01003348">
    <property type="protein sequence ID" value="CDG69580.1"/>
    <property type="molecule type" value="mRNA"/>
</dbReference>
<dbReference type="CDD" id="cd22209">
    <property type="entry name" value="EMC10"/>
    <property type="match status" value="1"/>
</dbReference>
<gene>
    <name evidence="11" type="primary">C19orf63</name>
</gene>
<evidence type="ECO:0000256" key="5">
    <source>
        <dbReference type="ARBA" id="ARBA00022729"/>
    </source>
</evidence>
<feature type="region of interest" description="Disordered" evidence="9">
    <location>
        <begin position="178"/>
        <end position="199"/>
    </location>
</feature>
<evidence type="ECO:0000256" key="6">
    <source>
        <dbReference type="ARBA" id="ARBA00022824"/>
    </source>
</evidence>
<reference evidence="11" key="1">
    <citation type="journal article" date="2013" name="Genome Biol. Evol.">
        <title>Punctuated emergences of genetic and phenotypic innovations in eumetazoan, bilaterian, euteleostome, and hominidae ancestors.</title>
        <authorList>
            <person name="Wenger Y."/>
            <person name="Galliot B."/>
        </authorList>
    </citation>
    <scope>NUCLEOTIDE SEQUENCE</scope>
    <source>
        <tissue evidence="11">Whole animals</tissue>
    </source>
</reference>
<feature type="compositionally biased region" description="Basic and acidic residues" evidence="9">
    <location>
        <begin position="186"/>
        <end position="199"/>
    </location>
</feature>
<dbReference type="PANTHER" id="PTHR21397:SF4">
    <property type="entry name" value="ER MEMBRANE PROTEIN COMPLEX SUBUNIT 10"/>
    <property type="match status" value="1"/>
</dbReference>
<keyword evidence="8" id="KW-0472">Membrane</keyword>
<organism evidence="11">
    <name type="scientific">Hydra vulgaris</name>
    <name type="common">Hydra</name>
    <name type="synonym">Hydra attenuata</name>
    <dbReference type="NCBI Taxonomy" id="6087"/>
    <lineage>
        <taxon>Eukaryota</taxon>
        <taxon>Metazoa</taxon>
        <taxon>Cnidaria</taxon>
        <taxon>Hydrozoa</taxon>
        <taxon>Hydroidolina</taxon>
        <taxon>Anthoathecata</taxon>
        <taxon>Aplanulata</taxon>
        <taxon>Hydridae</taxon>
        <taxon>Hydra</taxon>
    </lineage>
</organism>
<dbReference type="KEGG" id="hmg:100199609"/>
<dbReference type="GO" id="GO:0005789">
    <property type="term" value="C:endoplasmic reticulum membrane"/>
    <property type="evidence" value="ECO:0007669"/>
    <property type="project" value="UniProtKB-SubCell"/>
</dbReference>
<evidence type="ECO:0000256" key="1">
    <source>
        <dbReference type="ARBA" id="ARBA00004115"/>
    </source>
</evidence>
<proteinExistence type="evidence at transcript level"/>
<evidence type="ECO:0000256" key="8">
    <source>
        <dbReference type="ARBA" id="ARBA00023136"/>
    </source>
</evidence>
<comment type="similarity">
    <text evidence="2">Belongs to the EMC10 family.</text>
</comment>